<dbReference type="OrthoDB" id="6677240at2759"/>
<name>A0A8J2R4Z3_9NEOP</name>
<accession>A0A8J2R4Z3</accession>
<keyword evidence="3" id="KW-1185">Reference proteome</keyword>
<dbReference type="AlphaFoldDB" id="A0A8J2R4Z3"/>
<dbReference type="EMBL" id="CAKASE010000079">
    <property type="protein sequence ID" value="CAG9579521.1"/>
    <property type="molecule type" value="Genomic_DNA"/>
</dbReference>
<organism evidence="2 3">
    <name type="scientific">Danaus chrysippus</name>
    <name type="common">African queen</name>
    <dbReference type="NCBI Taxonomy" id="151541"/>
    <lineage>
        <taxon>Eukaryota</taxon>
        <taxon>Metazoa</taxon>
        <taxon>Ecdysozoa</taxon>
        <taxon>Arthropoda</taxon>
        <taxon>Hexapoda</taxon>
        <taxon>Insecta</taxon>
        <taxon>Pterygota</taxon>
        <taxon>Neoptera</taxon>
        <taxon>Endopterygota</taxon>
        <taxon>Lepidoptera</taxon>
        <taxon>Glossata</taxon>
        <taxon>Ditrysia</taxon>
        <taxon>Papilionoidea</taxon>
        <taxon>Nymphalidae</taxon>
        <taxon>Danainae</taxon>
        <taxon>Danaini</taxon>
        <taxon>Danaina</taxon>
        <taxon>Danaus</taxon>
        <taxon>Anosia</taxon>
    </lineage>
</organism>
<evidence type="ECO:0000313" key="3">
    <source>
        <dbReference type="Proteomes" id="UP000789524"/>
    </source>
</evidence>
<evidence type="ECO:0000313" key="2">
    <source>
        <dbReference type="EMBL" id="CAG9579521.1"/>
    </source>
</evidence>
<feature type="region of interest" description="Disordered" evidence="1">
    <location>
        <begin position="47"/>
        <end position="74"/>
    </location>
</feature>
<protein>
    <submittedName>
        <fullName evidence="2">(African queen) hypothetical protein</fullName>
    </submittedName>
</protein>
<evidence type="ECO:0000256" key="1">
    <source>
        <dbReference type="SAM" id="MobiDB-lite"/>
    </source>
</evidence>
<sequence>MVRLCPHDGDDSTNSSERNFLELLDNLLEKRNDVIKTTLNKETINDYSKNGPREIENDKSVENTEGIKESSSTIDGNYNFRRAKKFVARKISALNNALIEDTAQDQKQTEELFYEKENNTPTKRPNNIYEVKEVTDSDLLTSDQNHQHHRTYFYEPFKLKTSTSNNFTSNLFSILANYNIRTSDKLPNYALSLRQNSRNSDNHDFIYVYVPIKIPLRYNNANHLPLDPLLAVFLSNYGHYIPGLYGYTRGFSNLYGNLASNNIHNNKPFGSYKLFSDTDNTNL</sequence>
<reference evidence="2" key="1">
    <citation type="submission" date="2021-09" db="EMBL/GenBank/DDBJ databases">
        <authorList>
            <person name="Martin H S."/>
        </authorList>
    </citation>
    <scope>NUCLEOTIDE SEQUENCE</scope>
</reference>
<dbReference type="Proteomes" id="UP000789524">
    <property type="component" value="Unassembled WGS sequence"/>
</dbReference>
<feature type="compositionally biased region" description="Basic and acidic residues" evidence="1">
    <location>
        <begin position="51"/>
        <end position="68"/>
    </location>
</feature>
<proteinExistence type="predicted"/>
<gene>
    <name evidence="2" type="ORF">DCHRY22_LOCUS13138</name>
</gene>
<comment type="caution">
    <text evidence="2">The sequence shown here is derived from an EMBL/GenBank/DDBJ whole genome shotgun (WGS) entry which is preliminary data.</text>
</comment>